<reference evidence="1 2" key="1">
    <citation type="journal article" date="2015" name="Nature">
        <title>rRNA introns, odd ribosomes, and small enigmatic genomes across a large radiation of phyla.</title>
        <authorList>
            <person name="Brown C.T."/>
            <person name="Hug L.A."/>
            <person name="Thomas B.C."/>
            <person name="Sharon I."/>
            <person name="Castelle C.J."/>
            <person name="Singh A."/>
            <person name="Wilkins M.J."/>
            <person name="Williams K.H."/>
            <person name="Banfield J.F."/>
        </authorList>
    </citation>
    <scope>NUCLEOTIDE SEQUENCE [LARGE SCALE GENOMIC DNA]</scope>
</reference>
<protein>
    <submittedName>
        <fullName evidence="1">Uncharacterized protein</fullName>
    </submittedName>
</protein>
<dbReference type="Proteomes" id="UP000033918">
    <property type="component" value="Unassembled WGS sequence"/>
</dbReference>
<evidence type="ECO:0000313" key="1">
    <source>
        <dbReference type="EMBL" id="KKR89130.1"/>
    </source>
</evidence>
<sequence length="429" mass="48179">MIGSPQSVTFHAKFPPGPGNPSYYFSVDFWQSDSSDYNNLTKISSSTCYRYGGYGIVYDDNIPDGNCPEFGFEVDKDKDYTIPIQRSFNFDPNKYYKINFLTYQTTPYFYGSNDESSYIYGKAAKDNGVGSEINASMKDIYFIIKSQSPIEIPANISQSIPQNFKLNYSTSTLTLSLSWDKPRYFNETSPALTYKISDVSYLVSSSTSVLPDIITFATSSEITINEVGRKYKFSIVGYDVNNNPTFTALSKEILIPYSLFSQFVIVQQTDGSVSEIGNSNGIFYQTLGNGLSGAPEAIAVKTSAAGRFITIIIYQYSDANYFNMESFSENAAFCTNIPQHYPGPLCSDYYIGSNIWTVPVKNNFTFAPAKYYKFRFMTYQSQSTFYGSVDENSYLNGQSTKESEVISEIPTSFLRDIYFVILSSTPLNN</sequence>
<accession>A0A0G0WXK1</accession>
<comment type="caution">
    <text evidence="1">The sequence shown here is derived from an EMBL/GenBank/DDBJ whole genome shotgun (WGS) entry which is preliminary data.</text>
</comment>
<proteinExistence type="predicted"/>
<organism evidence="1 2">
    <name type="scientific">Candidatus Wolfebacteria bacterium GW2011_GWB1_41_12</name>
    <dbReference type="NCBI Taxonomy" id="1619006"/>
    <lineage>
        <taxon>Bacteria</taxon>
        <taxon>Candidatus Wolfeibacteriota</taxon>
    </lineage>
</organism>
<gene>
    <name evidence="1" type="ORF">UU38_C0001G0032</name>
</gene>
<name>A0A0G0WXK1_9BACT</name>
<dbReference type="AlphaFoldDB" id="A0A0G0WXK1"/>
<dbReference type="EMBL" id="LCAK01000001">
    <property type="protein sequence ID" value="KKR89130.1"/>
    <property type="molecule type" value="Genomic_DNA"/>
</dbReference>
<evidence type="ECO:0000313" key="2">
    <source>
        <dbReference type="Proteomes" id="UP000033918"/>
    </source>
</evidence>